<evidence type="ECO:0000313" key="1">
    <source>
        <dbReference type="EMBL" id="GIY68869.1"/>
    </source>
</evidence>
<reference evidence="1 2" key="1">
    <citation type="submission" date="2021-06" db="EMBL/GenBank/DDBJ databases">
        <title>Caerostris extrusa draft genome.</title>
        <authorList>
            <person name="Kono N."/>
            <person name="Arakawa K."/>
        </authorList>
    </citation>
    <scope>NUCLEOTIDE SEQUENCE [LARGE SCALE GENOMIC DNA]</scope>
</reference>
<organism evidence="1 2">
    <name type="scientific">Caerostris extrusa</name>
    <name type="common">Bark spider</name>
    <name type="synonym">Caerostris bankana</name>
    <dbReference type="NCBI Taxonomy" id="172846"/>
    <lineage>
        <taxon>Eukaryota</taxon>
        <taxon>Metazoa</taxon>
        <taxon>Ecdysozoa</taxon>
        <taxon>Arthropoda</taxon>
        <taxon>Chelicerata</taxon>
        <taxon>Arachnida</taxon>
        <taxon>Araneae</taxon>
        <taxon>Araneomorphae</taxon>
        <taxon>Entelegynae</taxon>
        <taxon>Araneoidea</taxon>
        <taxon>Araneidae</taxon>
        <taxon>Caerostris</taxon>
    </lineage>
</organism>
<name>A0AAV4VGW5_CAEEX</name>
<sequence length="75" mass="8845">MIKTWRTELLFRRRVKTALNILISESPEIIHRLCVLNCTESLDVVDVNDQYRDKGCNIQRLVAYFTAPDPVYYNI</sequence>
<keyword evidence="2" id="KW-1185">Reference proteome</keyword>
<dbReference type="Proteomes" id="UP001054945">
    <property type="component" value="Unassembled WGS sequence"/>
</dbReference>
<dbReference type="AlphaFoldDB" id="A0AAV4VGW5"/>
<accession>A0AAV4VGW5</accession>
<protein>
    <submittedName>
        <fullName evidence="1">Uncharacterized protein</fullName>
    </submittedName>
</protein>
<feature type="non-terminal residue" evidence="1">
    <location>
        <position position="75"/>
    </location>
</feature>
<gene>
    <name evidence="1" type="ORF">CEXT_79431</name>
</gene>
<dbReference type="EMBL" id="BPLR01014458">
    <property type="protein sequence ID" value="GIY68869.1"/>
    <property type="molecule type" value="Genomic_DNA"/>
</dbReference>
<evidence type="ECO:0000313" key="2">
    <source>
        <dbReference type="Proteomes" id="UP001054945"/>
    </source>
</evidence>
<comment type="caution">
    <text evidence="1">The sequence shown here is derived from an EMBL/GenBank/DDBJ whole genome shotgun (WGS) entry which is preliminary data.</text>
</comment>
<proteinExistence type="predicted"/>